<dbReference type="GO" id="GO:0008080">
    <property type="term" value="F:N-acetyltransferase activity"/>
    <property type="evidence" value="ECO:0007669"/>
    <property type="project" value="TreeGrafter"/>
</dbReference>
<evidence type="ECO:0008006" key="4">
    <source>
        <dbReference type="Google" id="ProtNLM"/>
    </source>
</evidence>
<reference evidence="2" key="2">
    <citation type="submission" date="2022-06" db="UniProtKB">
        <authorList>
            <consortium name="EnsemblMetazoa"/>
        </authorList>
    </citation>
    <scope>IDENTIFICATION</scope>
    <source>
        <strain evidence="2">DF5081</strain>
    </source>
</reference>
<evidence type="ECO:0000313" key="2">
    <source>
        <dbReference type="EnsemblMetazoa" id="CJA09609.1"/>
    </source>
</evidence>
<dbReference type="EnsemblMetazoa" id="CJA09609.1">
    <property type="protein sequence ID" value="CJA09609.1"/>
    <property type="gene ID" value="WBGene00128813"/>
</dbReference>
<dbReference type="PANTHER" id="PTHR20905">
    <property type="entry name" value="N-ACETYLTRANSFERASE-RELATED"/>
    <property type="match status" value="1"/>
</dbReference>
<dbReference type="InterPro" id="IPR016181">
    <property type="entry name" value="Acyl_CoA_acyltransferase"/>
</dbReference>
<proteinExistence type="predicted"/>
<name>A0A8R1HSD9_CAEJA</name>
<sequence>MFGLLARGVSAFVASVSGNQKDDSGIEGSSNGDSRSVKSTNSSIRRTSGTSGGKEMTTNRQQFNVEVVKEANLDEIVQFLIDNFATTEAILASLKVDDEKSKTELTVMLRDLVLDSLQCTSSCVVRDVTTRQIDGVALACKTSIFDKQIDRLCAYEFQSQSIRDAVEFLKFVFNKLDVTYYLNEHGVQKPIFVAVTCVRKDLWHQGIGTALMNHVKTAAIAGGSDGLISLCSNKTGHQLMNKFCQTFFSVRYDSFKGEHKHPPIVVSPHEPFHSIYAMIARFT</sequence>
<dbReference type="SUPFAM" id="SSF55729">
    <property type="entry name" value="Acyl-CoA N-acyltransferases (Nat)"/>
    <property type="match status" value="1"/>
</dbReference>
<dbReference type="Gene3D" id="3.40.630.30">
    <property type="match status" value="1"/>
</dbReference>
<evidence type="ECO:0000256" key="1">
    <source>
        <dbReference type="SAM" id="MobiDB-lite"/>
    </source>
</evidence>
<feature type="region of interest" description="Disordered" evidence="1">
    <location>
        <begin position="20"/>
        <end position="58"/>
    </location>
</feature>
<reference evidence="3" key="1">
    <citation type="submission" date="2010-08" db="EMBL/GenBank/DDBJ databases">
        <authorList>
            <consortium name="Caenorhabditis japonica Sequencing Consortium"/>
            <person name="Wilson R.K."/>
        </authorList>
    </citation>
    <scope>NUCLEOTIDE SEQUENCE [LARGE SCALE GENOMIC DNA]</scope>
    <source>
        <strain evidence="3">DF5081</strain>
    </source>
</reference>
<dbReference type="AlphaFoldDB" id="A0A8R1HSD9"/>
<keyword evidence="3" id="KW-1185">Reference proteome</keyword>
<dbReference type="CDD" id="cd04301">
    <property type="entry name" value="NAT_SF"/>
    <property type="match status" value="1"/>
</dbReference>
<dbReference type="PANTHER" id="PTHR20905:SF17">
    <property type="entry name" value="N-ACETYLTRANSFERASE DOMAIN-CONTAINING PROTEIN"/>
    <property type="match status" value="1"/>
</dbReference>
<evidence type="ECO:0000313" key="3">
    <source>
        <dbReference type="Proteomes" id="UP000005237"/>
    </source>
</evidence>
<protein>
    <recommendedName>
        <fullName evidence="4">N-acetyltransferase domain-containing protein</fullName>
    </recommendedName>
</protein>
<organism evidence="2 3">
    <name type="scientific">Caenorhabditis japonica</name>
    <dbReference type="NCBI Taxonomy" id="281687"/>
    <lineage>
        <taxon>Eukaryota</taxon>
        <taxon>Metazoa</taxon>
        <taxon>Ecdysozoa</taxon>
        <taxon>Nematoda</taxon>
        <taxon>Chromadorea</taxon>
        <taxon>Rhabditida</taxon>
        <taxon>Rhabditina</taxon>
        <taxon>Rhabditomorpha</taxon>
        <taxon>Rhabditoidea</taxon>
        <taxon>Rhabditidae</taxon>
        <taxon>Peloderinae</taxon>
        <taxon>Caenorhabditis</taxon>
    </lineage>
</organism>
<accession>A0A8R1HSD9</accession>
<feature type="compositionally biased region" description="Polar residues" evidence="1">
    <location>
        <begin position="27"/>
        <end position="38"/>
    </location>
</feature>
<feature type="compositionally biased region" description="Low complexity" evidence="1">
    <location>
        <begin position="39"/>
        <end position="49"/>
    </location>
</feature>
<dbReference type="Proteomes" id="UP000005237">
    <property type="component" value="Unassembled WGS sequence"/>
</dbReference>